<feature type="compositionally biased region" description="Low complexity" evidence="1">
    <location>
        <begin position="28"/>
        <end position="48"/>
    </location>
</feature>
<keyword evidence="2" id="KW-0732">Signal</keyword>
<keyword evidence="4" id="KW-1185">Reference proteome</keyword>
<proteinExistence type="predicted"/>
<accession>A0ABS2MNF8</accession>
<reference evidence="3 4" key="1">
    <citation type="submission" date="2021-01" db="EMBL/GenBank/DDBJ databases">
        <title>Genomic Encyclopedia of Type Strains, Phase IV (KMG-IV): sequencing the most valuable type-strain genomes for metagenomic binning, comparative biology and taxonomic classification.</title>
        <authorList>
            <person name="Goeker M."/>
        </authorList>
    </citation>
    <scope>NUCLEOTIDE SEQUENCE [LARGE SCALE GENOMIC DNA]</scope>
    <source>
        <strain evidence="3 4">DSM 24436</strain>
    </source>
</reference>
<evidence type="ECO:0000256" key="2">
    <source>
        <dbReference type="SAM" id="SignalP"/>
    </source>
</evidence>
<dbReference type="PROSITE" id="PS51257">
    <property type="entry name" value="PROKAR_LIPOPROTEIN"/>
    <property type="match status" value="1"/>
</dbReference>
<evidence type="ECO:0000256" key="1">
    <source>
        <dbReference type="SAM" id="MobiDB-lite"/>
    </source>
</evidence>
<sequence>MIKRFKKANLWIMVLVVSFVVTACGGDTPADASETSASETATSQVSETTTEDTHTTEPIENVPLVDLIGADTLVHNYIMPGSQDMFFEELEPTYDGIERLQITYTVMKEYQDVLAFYQEATGRPEPDYNNAYGYFFDDVFVAEGDDYIEQILVQVLFGKSEVIMILQNTSHPNATTQAAETEPSTSPETGPPTFVVLDEAPEFSATPVAIQPSRLSTGLITVDVTKTGLELWSSAKHKGFPSIEAAYLIKAPFTDDAPKTVWLREDYFAEKVVLDDAQTKFYYYDPMMELYYEASELANAEGGDPLLVGTMLYVPAVNLPFALSHNPLVMAPETSIETCYLTDLNGHPALYVVKYNPESLDRMWVKQWISLTYGIVVREEVYLEDENLAQWTQLEDISLEEVPFSTFFPRQDLVYQDRTLSLYFRDNPYGVDFGQGFQATFIPGYFDIELLDEASGNGYTLTFNGDQMATLAEYELTEDMNGNAIEVIRFRDGDAFQVIVPSQETVYLYPSSVYEHQWFQFDTLGFRKRTETDTGIIYTFDKIDSGNVSGMIQRYDYHIDLATQKFDTITTYLHDPYMGNDSEAYNLVTYTVKEPVPSDDSIFQIPETYNTVWIFSHDDGEHIPPWWE</sequence>
<gene>
    <name evidence="3" type="ORF">JOC49_000445</name>
</gene>
<feature type="region of interest" description="Disordered" evidence="1">
    <location>
        <begin position="28"/>
        <end position="58"/>
    </location>
</feature>
<name>A0ABS2MNF8_9FIRM</name>
<dbReference type="Proteomes" id="UP000767854">
    <property type="component" value="Unassembled WGS sequence"/>
</dbReference>
<evidence type="ECO:0000313" key="4">
    <source>
        <dbReference type="Proteomes" id="UP000767854"/>
    </source>
</evidence>
<evidence type="ECO:0000313" key="3">
    <source>
        <dbReference type="EMBL" id="MBM7560931.1"/>
    </source>
</evidence>
<organism evidence="3 4">
    <name type="scientific">Fusibacter tunisiensis</name>
    <dbReference type="NCBI Taxonomy" id="1008308"/>
    <lineage>
        <taxon>Bacteria</taxon>
        <taxon>Bacillati</taxon>
        <taxon>Bacillota</taxon>
        <taxon>Clostridia</taxon>
        <taxon>Eubacteriales</taxon>
        <taxon>Eubacteriales Family XII. Incertae Sedis</taxon>
        <taxon>Fusibacter</taxon>
    </lineage>
</organism>
<protein>
    <submittedName>
        <fullName evidence="3">Uncharacterized protein</fullName>
    </submittedName>
</protein>
<comment type="caution">
    <text evidence="3">The sequence shown here is derived from an EMBL/GenBank/DDBJ whole genome shotgun (WGS) entry which is preliminary data.</text>
</comment>
<dbReference type="EMBL" id="JAFBDT010000002">
    <property type="protein sequence ID" value="MBM7560931.1"/>
    <property type="molecule type" value="Genomic_DNA"/>
</dbReference>
<dbReference type="RefSeq" id="WP_204661754.1">
    <property type="nucleotide sequence ID" value="NZ_JAFBDT010000002.1"/>
</dbReference>
<feature type="chain" id="PRO_5045643105" evidence="2">
    <location>
        <begin position="24"/>
        <end position="628"/>
    </location>
</feature>
<feature type="signal peptide" evidence="2">
    <location>
        <begin position="1"/>
        <end position="23"/>
    </location>
</feature>